<protein>
    <recommendedName>
        <fullName evidence="3">Flavodoxin</fullName>
    </recommendedName>
</protein>
<proteinExistence type="predicted"/>
<dbReference type="EMBL" id="CP121261">
    <property type="protein sequence ID" value="WFP09265.1"/>
    <property type="molecule type" value="Genomic_DNA"/>
</dbReference>
<accession>A0ABY8GWN3</accession>
<dbReference type="Gene3D" id="3.40.50.360">
    <property type="match status" value="1"/>
</dbReference>
<dbReference type="SUPFAM" id="SSF52218">
    <property type="entry name" value="Flavoproteins"/>
    <property type="match status" value="1"/>
</dbReference>
<dbReference type="RefSeq" id="WP_268077954.1">
    <property type="nucleotide sequence ID" value="NZ_CP106885.1"/>
</dbReference>
<organism evidence="1 2">
    <name type="scientific">Achromobacter spanius</name>
    <dbReference type="NCBI Taxonomy" id="217203"/>
    <lineage>
        <taxon>Bacteria</taxon>
        <taxon>Pseudomonadati</taxon>
        <taxon>Pseudomonadota</taxon>
        <taxon>Betaproteobacteria</taxon>
        <taxon>Burkholderiales</taxon>
        <taxon>Alcaligenaceae</taxon>
        <taxon>Achromobacter</taxon>
    </lineage>
</organism>
<name>A0ABY8GWN3_9BURK</name>
<gene>
    <name evidence="1" type="ORF">P8T11_05110</name>
</gene>
<dbReference type="InterPro" id="IPR029039">
    <property type="entry name" value="Flavoprotein-like_sf"/>
</dbReference>
<sequence>MSVPLEQGAMMSRTGIVFYSRSGTGRTVAERLATVSGWPAWEVRDAEARSGLSGDLRCVVDSLFKRSPAYRYDGPELDVLDHVVLVTPVWLRSLAAPMRAFLRAEGSLLPAYSVICVMSGVGGFRAVDDIATLADKKPLSILLLKQADVLAEECDASLFRFKEQVAAATPAGRDDGQVIPAVD</sequence>
<reference evidence="1 2" key="1">
    <citation type="submission" date="2023-03" db="EMBL/GenBank/DDBJ databases">
        <title>Achromobacter spanius LIG8.</title>
        <authorList>
            <person name="Shrestha S."/>
        </authorList>
    </citation>
    <scope>NUCLEOTIDE SEQUENCE [LARGE SCALE GENOMIC DNA]</scope>
    <source>
        <strain evidence="1 2">LIG8</strain>
    </source>
</reference>
<evidence type="ECO:0000313" key="2">
    <source>
        <dbReference type="Proteomes" id="UP001214170"/>
    </source>
</evidence>
<evidence type="ECO:0000313" key="1">
    <source>
        <dbReference type="EMBL" id="WFP09265.1"/>
    </source>
</evidence>
<keyword evidence="2" id="KW-1185">Reference proteome</keyword>
<evidence type="ECO:0008006" key="3">
    <source>
        <dbReference type="Google" id="ProtNLM"/>
    </source>
</evidence>
<dbReference type="Proteomes" id="UP001214170">
    <property type="component" value="Chromosome"/>
</dbReference>